<dbReference type="GO" id="GO:0006281">
    <property type="term" value="P:DNA repair"/>
    <property type="evidence" value="ECO:0007669"/>
    <property type="project" value="UniProtKB-UniRule"/>
</dbReference>
<keyword evidence="4" id="KW-0234">DNA repair</keyword>
<evidence type="ECO:0000259" key="6">
    <source>
        <dbReference type="Pfam" id="PF14500"/>
    </source>
</evidence>
<comment type="caution">
    <text evidence="7">The sequence shown here is derived from an EMBL/GenBank/DDBJ whole genome shotgun (WGS) entry which is preliminary data.</text>
</comment>
<evidence type="ECO:0000259" key="5">
    <source>
        <dbReference type="Pfam" id="PF12460"/>
    </source>
</evidence>
<proteinExistence type="inferred from homology"/>
<dbReference type="VEuPathDB" id="FungiDB:jhhlp_006520"/>
<evidence type="ECO:0000256" key="4">
    <source>
        <dbReference type="RuleBase" id="RU367072"/>
    </source>
</evidence>
<sequence length="1157" mass="128117">MGDFHQLALQFVLTDDADDARDQIADKAANLIRSSPANTHPVARWVESIRPWMPGNEDAEVGDGGEGSKGDIIARAKALEFLATTLERLDKDTLIASHIKLLVAFFGAMFSVDHKAGILASAKALTTITSMKVFPASTGHDIIKKVCAMGNDFTKQVAVTRLAIFDLFERLVSDPRVTRDLKQRHSDYDFMIDMLDLFGNERDPKNLITWFSILETFLSNYEPSPELTEKIFTAYSAYFPISLRTSRHPSGITADDLKLALRSCFAADDRVASHAVPYLIQKLNQGDGVTVDVKLDILRTLKECVVRYKDPTNSVEPYVTKIWNCLKYEVRNGEVTETINTTLEVIRAMTGKLTGEPLRNFILTVLRECTDDLSNPTFAEKAGKLLVCTASATPGAFVLIVAPTVKHTVEDLRHAKARDHKRDLLALLNSILEVRSLFVGEKVELAVEDKDSMQSTESVLHSLYGDAYKPNLHADPVVSRKAVEGMGLLASQTSVASPDALLLEEEACSSISSTLIDLLTDRVSDVVDDTVVALQKVVMAWPDAFDALLSRVIEVIKTLDATDDSVDYLVRLTSRLSFIACSELPKKPEATFNYFTKLSTQLVDHLNDCIAASEGLTKMWTVYPAALQSAMRYFRDALDSKLDVDITTLEFQQSTTADSWVEQNFNEGDTTPEELYNRFFLISLQLTHQLYRQSTQLDASGPFPRLLLSGDTTKKGGEWRDRYLHLVSSVATLTIGQMSQAQQFRLRLYEDVVTLFRGRDQIPGTDSQYRSVALKPVQDPSVYAEGDTENLPPENARGQRFPIALSLGILQPLYPKVVESLFESGFGQEFAVSKLLASSSARHDRQLGSFLMILANKYKVENIPKVLALLEHQLGAITSGGSLLGSGAISVSARAALTKDIYAVIAGILRRNTGSSLQGVFAHLLKGPANEDLGHILAREFDTLFRPHKYLAKEFHATIRPLWSQKAYYQLIKPLLPLSWPRKTDQANSELSYANYSIATLAAVRHIDYSVYQDDAPDLVRLILCALRSLPISADVETALRALETITKESTSNVLEPFVNSVMDCCTAVITGSGPQAADLSWMPEGYSPADKTGKVSARCRNLAILLLGYLPGRYENRHLLRSVPRMERLLSVACGDRVREVRKSALAARLAWAKVS</sequence>
<dbReference type="InterPro" id="IPR016024">
    <property type="entry name" value="ARM-type_fold"/>
</dbReference>
<keyword evidence="4" id="KW-0227">DNA damage</keyword>
<dbReference type="Proteomes" id="UP000233524">
    <property type="component" value="Unassembled WGS sequence"/>
</dbReference>
<dbReference type="InterPro" id="IPR029240">
    <property type="entry name" value="MMS19_N"/>
</dbReference>
<comment type="subcellular location">
    <subcellularLocation>
        <location evidence="1 4">Nucleus</location>
    </subcellularLocation>
</comment>
<evidence type="ECO:0000256" key="2">
    <source>
        <dbReference type="ARBA" id="ARBA00022737"/>
    </source>
</evidence>
<dbReference type="InterPro" id="IPR024687">
    <property type="entry name" value="MMS19_C"/>
</dbReference>
<dbReference type="EMBL" id="NLAX01000701">
    <property type="protein sequence ID" value="PKS07911.1"/>
    <property type="molecule type" value="Genomic_DNA"/>
</dbReference>
<name>A0A2N3N650_9PEZI</name>
<organism evidence="7 8">
    <name type="scientific">Lomentospora prolificans</name>
    <dbReference type="NCBI Taxonomy" id="41688"/>
    <lineage>
        <taxon>Eukaryota</taxon>
        <taxon>Fungi</taxon>
        <taxon>Dikarya</taxon>
        <taxon>Ascomycota</taxon>
        <taxon>Pezizomycotina</taxon>
        <taxon>Sordariomycetes</taxon>
        <taxon>Hypocreomycetidae</taxon>
        <taxon>Microascales</taxon>
        <taxon>Microascaceae</taxon>
        <taxon>Lomentospora</taxon>
    </lineage>
</organism>
<dbReference type="STRING" id="41688.A0A2N3N650"/>
<keyword evidence="3 4" id="KW-0539">Nucleus</keyword>
<keyword evidence="2" id="KW-0677">Repeat</keyword>
<dbReference type="GO" id="GO:0016226">
    <property type="term" value="P:iron-sulfur cluster assembly"/>
    <property type="evidence" value="ECO:0007669"/>
    <property type="project" value="UniProtKB-UniRule"/>
</dbReference>
<dbReference type="GO" id="GO:0051604">
    <property type="term" value="P:protein maturation"/>
    <property type="evidence" value="ECO:0007669"/>
    <property type="project" value="UniProtKB-UniRule"/>
</dbReference>
<dbReference type="Pfam" id="PF12460">
    <property type="entry name" value="MMS19_C"/>
    <property type="match status" value="1"/>
</dbReference>
<dbReference type="PANTHER" id="PTHR12891">
    <property type="entry name" value="DNA REPAIR/TRANSCRIPTION PROTEIN MET18/MMS19"/>
    <property type="match status" value="1"/>
</dbReference>
<dbReference type="AlphaFoldDB" id="A0A2N3N650"/>
<dbReference type="InParanoid" id="A0A2N3N650"/>
<evidence type="ECO:0000256" key="1">
    <source>
        <dbReference type="ARBA" id="ARBA00004123"/>
    </source>
</evidence>
<dbReference type="SUPFAM" id="SSF48371">
    <property type="entry name" value="ARM repeat"/>
    <property type="match status" value="2"/>
</dbReference>
<dbReference type="GO" id="GO:0097361">
    <property type="term" value="C:cytosolic [4Fe-4S] assembly targeting complex"/>
    <property type="evidence" value="ECO:0007669"/>
    <property type="project" value="UniProtKB-UniRule"/>
</dbReference>
<dbReference type="PANTHER" id="PTHR12891:SF0">
    <property type="entry name" value="MMS19 NUCLEOTIDE EXCISION REPAIR PROTEIN HOMOLOG"/>
    <property type="match status" value="1"/>
</dbReference>
<protein>
    <recommendedName>
        <fullName evidence="4">MMS19 nucleotide excision repair protein</fullName>
    </recommendedName>
</protein>
<evidence type="ECO:0000256" key="3">
    <source>
        <dbReference type="ARBA" id="ARBA00023242"/>
    </source>
</evidence>
<dbReference type="GO" id="GO:0005634">
    <property type="term" value="C:nucleus"/>
    <property type="evidence" value="ECO:0007669"/>
    <property type="project" value="UniProtKB-SubCell"/>
</dbReference>
<accession>A0A2N3N650</accession>
<dbReference type="InterPro" id="IPR039920">
    <property type="entry name" value="MMS19"/>
</dbReference>
<comment type="function">
    <text evidence="4">Key component of the cytosolic iron-sulfur protein assembly (CIA) complex, a multiprotein complex that mediates the incorporation of iron-sulfur cluster into apoproteins specifically involved in DNA metabolism and genomic integrity. In the CIA complex, MMS19 acts as an adapter between early-acting CIA components and a subset of cellular target iron-sulfur proteins.</text>
</comment>
<keyword evidence="8" id="KW-1185">Reference proteome</keyword>
<feature type="domain" description="MMS19 C-terminal" evidence="5">
    <location>
        <begin position="719"/>
        <end position="1063"/>
    </location>
</feature>
<evidence type="ECO:0000313" key="8">
    <source>
        <dbReference type="Proteomes" id="UP000233524"/>
    </source>
</evidence>
<comment type="similarity">
    <text evidence="4">Belongs to the MET18/MMS19 family.</text>
</comment>
<dbReference type="Pfam" id="PF14500">
    <property type="entry name" value="MMS19_N"/>
    <property type="match status" value="1"/>
</dbReference>
<evidence type="ECO:0000313" key="7">
    <source>
        <dbReference type="EMBL" id="PKS07911.1"/>
    </source>
</evidence>
<feature type="domain" description="MMS19 N-terminal" evidence="6">
    <location>
        <begin position="71"/>
        <end position="330"/>
    </location>
</feature>
<reference evidence="7 8" key="1">
    <citation type="journal article" date="2017" name="G3 (Bethesda)">
        <title>First Draft Genome Sequence of the Pathogenic Fungus Lomentospora prolificans (Formerly Scedosporium prolificans).</title>
        <authorList>
            <person name="Luo R."/>
            <person name="Zimin A."/>
            <person name="Workman R."/>
            <person name="Fan Y."/>
            <person name="Pertea G."/>
            <person name="Grossman N."/>
            <person name="Wear M.P."/>
            <person name="Jia B."/>
            <person name="Miller H."/>
            <person name="Casadevall A."/>
            <person name="Timp W."/>
            <person name="Zhang S.X."/>
            <person name="Salzberg S.L."/>
        </authorList>
    </citation>
    <scope>NUCLEOTIDE SEQUENCE [LARGE SCALE GENOMIC DNA]</scope>
    <source>
        <strain evidence="7 8">JHH-5317</strain>
    </source>
</reference>
<dbReference type="OrthoDB" id="342900at2759"/>
<gene>
    <name evidence="7" type="ORF">jhhlp_006520</name>
</gene>